<gene>
    <name evidence="3" type="ORF">IHE55_24015</name>
</gene>
<evidence type="ECO:0000259" key="2">
    <source>
        <dbReference type="Pfam" id="PF13581"/>
    </source>
</evidence>
<keyword evidence="3" id="KW-0547">Nucleotide-binding</keyword>
<name>A0ABS0NR41_9ACTN</name>
<sequence length="106" mass="11572">MRAPPRRQRTDLAEDGALIVSELVTNAVRHARRASLRVVIDRPGATRLRIGVVDFSRARPVLGAPGPRDEDGRGLALVAELAAEWGTDALPWGKRVWAELRTAEDG</sequence>
<organism evidence="3 4">
    <name type="scientific">Streptomyces pactum</name>
    <dbReference type="NCBI Taxonomy" id="68249"/>
    <lineage>
        <taxon>Bacteria</taxon>
        <taxon>Bacillati</taxon>
        <taxon>Actinomycetota</taxon>
        <taxon>Actinomycetes</taxon>
        <taxon>Kitasatosporales</taxon>
        <taxon>Streptomycetaceae</taxon>
        <taxon>Streptomyces</taxon>
    </lineage>
</organism>
<dbReference type="PANTHER" id="PTHR35526:SF3">
    <property type="entry name" value="ANTI-SIGMA-F FACTOR RSBW"/>
    <property type="match status" value="1"/>
</dbReference>
<evidence type="ECO:0000313" key="3">
    <source>
        <dbReference type="EMBL" id="MBH5337670.1"/>
    </source>
</evidence>
<dbReference type="SUPFAM" id="SSF55874">
    <property type="entry name" value="ATPase domain of HSP90 chaperone/DNA topoisomerase II/histidine kinase"/>
    <property type="match status" value="1"/>
</dbReference>
<dbReference type="RefSeq" id="WP_197990929.1">
    <property type="nucleotide sequence ID" value="NZ_JACYXC010000001.1"/>
</dbReference>
<dbReference type="PANTHER" id="PTHR35526">
    <property type="entry name" value="ANTI-SIGMA-F FACTOR RSBW-RELATED"/>
    <property type="match status" value="1"/>
</dbReference>
<proteinExistence type="predicted"/>
<evidence type="ECO:0000256" key="1">
    <source>
        <dbReference type="ARBA" id="ARBA00022527"/>
    </source>
</evidence>
<evidence type="ECO:0000313" key="4">
    <source>
        <dbReference type="Proteomes" id="UP000807371"/>
    </source>
</evidence>
<dbReference type="Proteomes" id="UP000807371">
    <property type="component" value="Unassembled WGS sequence"/>
</dbReference>
<keyword evidence="3" id="KW-0067">ATP-binding</keyword>
<protein>
    <submittedName>
        <fullName evidence="3">ATP-binding protein</fullName>
    </submittedName>
</protein>
<dbReference type="Pfam" id="PF13581">
    <property type="entry name" value="HATPase_c_2"/>
    <property type="match status" value="1"/>
</dbReference>
<keyword evidence="1" id="KW-0808">Transferase</keyword>
<keyword evidence="4" id="KW-1185">Reference proteome</keyword>
<keyword evidence="1" id="KW-0418">Kinase</keyword>
<keyword evidence="1" id="KW-0723">Serine/threonine-protein kinase</keyword>
<dbReference type="CDD" id="cd16936">
    <property type="entry name" value="HATPase_RsbW-like"/>
    <property type="match status" value="1"/>
</dbReference>
<feature type="domain" description="Histidine kinase/HSP90-like ATPase" evidence="2">
    <location>
        <begin position="11"/>
        <end position="85"/>
    </location>
</feature>
<dbReference type="InterPro" id="IPR036890">
    <property type="entry name" value="HATPase_C_sf"/>
</dbReference>
<dbReference type="GO" id="GO:0005524">
    <property type="term" value="F:ATP binding"/>
    <property type="evidence" value="ECO:0007669"/>
    <property type="project" value="UniProtKB-KW"/>
</dbReference>
<dbReference type="InterPro" id="IPR050267">
    <property type="entry name" value="Anti-sigma-factor_SerPK"/>
</dbReference>
<reference evidence="3 4" key="1">
    <citation type="submission" date="2020-09" db="EMBL/GenBank/DDBJ databases">
        <title>Biosynthesis of the nuclear factor of activated T cells inhibitor NFAT-133 and its congeners in Streptomyces pactum.</title>
        <authorList>
            <person name="Zhou W."/>
            <person name="Posri P."/>
            <person name="Abugrain M.E."/>
            <person name="Weisberg A.J."/>
            <person name="Chang J.H."/>
            <person name="Mahmud T."/>
        </authorList>
    </citation>
    <scope>NUCLEOTIDE SEQUENCE [LARGE SCALE GENOMIC DNA]</scope>
    <source>
        <strain evidence="3 4">ATCC 27456</strain>
    </source>
</reference>
<dbReference type="Gene3D" id="3.30.565.10">
    <property type="entry name" value="Histidine kinase-like ATPase, C-terminal domain"/>
    <property type="match status" value="1"/>
</dbReference>
<accession>A0ABS0NR41</accession>
<dbReference type="EMBL" id="JACYXC010000001">
    <property type="protein sequence ID" value="MBH5337670.1"/>
    <property type="molecule type" value="Genomic_DNA"/>
</dbReference>
<dbReference type="InterPro" id="IPR003594">
    <property type="entry name" value="HATPase_dom"/>
</dbReference>
<comment type="caution">
    <text evidence="3">The sequence shown here is derived from an EMBL/GenBank/DDBJ whole genome shotgun (WGS) entry which is preliminary data.</text>
</comment>